<proteinExistence type="predicted"/>
<comment type="caution">
    <text evidence="1">The sequence shown here is derived from an EMBL/GenBank/DDBJ whole genome shotgun (WGS) entry which is preliminary data.</text>
</comment>
<sequence>MTHILPEVLRTLFTLIREQQGLRVLTHLASVCKAWRDVAQSVLWTHVVLNNDTLENFIKSSESVTDKLKAVRSVTLHIEIITLALPRPEYDIETLESYRSHGSPKTQTLQRNIGQFSCLISPKLTSLESFSLFVDEPPTTAGGHRVNPDDDGFWLEPEVLGSLLRSLPASCTSLELDTSGTDWSPKRGSHHLCPDIWYMLPSLRHVKLRIHSLCSRIFLRNSEHPDDRRNEPSLDEFLPTEAGDLIQADHLATLSICILPRMNAGCGFTSCPELQASLDRGVQPWLVSGGGGLDTRPLPLTSNLVSAHKRGCFPAALKLEVVQEQWSFSSDMEEFEEDRLGMTEQEEQRAELYGHTILIRDCIEDQTYPMPLRYITSGMYGLYDKSDHCFVGSESDLIRHAENTVWQETVYGARMPLGIQMACAGAIPKLPPKLLTRKEWRQQSKKGMLSWRKEEGRSGVKIRRVIPLKGVDVEFDHSLMPLLPGRGEPVPGDNRMS</sequence>
<dbReference type="Proteomes" id="UP001341245">
    <property type="component" value="Unassembled WGS sequence"/>
</dbReference>
<protein>
    <recommendedName>
        <fullName evidence="3">F-box domain-containing protein</fullName>
    </recommendedName>
</protein>
<keyword evidence="2" id="KW-1185">Reference proteome</keyword>
<gene>
    <name evidence="1" type="ORF">QM012_004583</name>
</gene>
<accession>A0ABR0TTI7</accession>
<organism evidence="1 2">
    <name type="scientific">Aureobasidium pullulans</name>
    <name type="common">Black yeast</name>
    <name type="synonym">Pullularia pullulans</name>
    <dbReference type="NCBI Taxonomy" id="5580"/>
    <lineage>
        <taxon>Eukaryota</taxon>
        <taxon>Fungi</taxon>
        <taxon>Dikarya</taxon>
        <taxon>Ascomycota</taxon>
        <taxon>Pezizomycotina</taxon>
        <taxon>Dothideomycetes</taxon>
        <taxon>Dothideomycetidae</taxon>
        <taxon>Dothideales</taxon>
        <taxon>Saccotheciaceae</taxon>
        <taxon>Aureobasidium</taxon>
    </lineage>
</organism>
<dbReference type="EMBL" id="JASGXD010000002">
    <property type="protein sequence ID" value="KAK6007769.1"/>
    <property type="molecule type" value="Genomic_DNA"/>
</dbReference>
<name>A0ABR0TTI7_AURPU</name>
<evidence type="ECO:0000313" key="1">
    <source>
        <dbReference type="EMBL" id="KAK6007769.1"/>
    </source>
</evidence>
<reference evidence="1 2" key="1">
    <citation type="submission" date="2023-11" db="EMBL/GenBank/DDBJ databases">
        <title>Draft genome sequence and annotation of the polyextremotolerant black yeast-like fungus Aureobasidium pullulans NRRL 62042.</title>
        <authorList>
            <person name="Dielentheis-Frenken M.R.E."/>
            <person name="Wibberg D."/>
            <person name="Blank L.M."/>
            <person name="Tiso T."/>
        </authorList>
    </citation>
    <scope>NUCLEOTIDE SEQUENCE [LARGE SCALE GENOMIC DNA]</scope>
    <source>
        <strain evidence="1 2">NRRL 62042</strain>
    </source>
</reference>
<evidence type="ECO:0000313" key="2">
    <source>
        <dbReference type="Proteomes" id="UP001341245"/>
    </source>
</evidence>
<evidence type="ECO:0008006" key="3">
    <source>
        <dbReference type="Google" id="ProtNLM"/>
    </source>
</evidence>